<evidence type="ECO:0000313" key="6">
    <source>
        <dbReference type="EMBL" id="NMM45120.1"/>
    </source>
</evidence>
<reference evidence="6 7" key="1">
    <citation type="submission" date="2020-04" db="EMBL/GenBank/DDBJ databases">
        <title>Rhodospirillaceae bacterium KN72 isolated from deep sea.</title>
        <authorList>
            <person name="Zhang D.-C."/>
        </authorList>
    </citation>
    <scope>NUCLEOTIDE SEQUENCE [LARGE SCALE GENOMIC DNA]</scope>
    <source>
        <strain evidence="6 7">KN72</strain>
    </source>
</reference>
<dbReference type="PANTHER" id="PTHR32089">
    <property type="entry name" value="METHYL-ACCEPTING CHEMOTAXIS PROTEIN MCPB"/>
    <property type="match status" value="1"/>
</dbReference>
<dbReference type="GO" id="GO:0007165">
    <property type="term" value="P:signal transduction"/>
    <property type="evidence" value="ECO:0007669"/>
    <property type="project" value="UniProtKB-KW"/>
</dbReference>
<dbReference type="InterPro" id="IPR004089">
    <property type="entry name" value="MCPsignal_dom"/>
</dbReference>
<dbReference type="InterPro" id="IPR004090">
    <property type="entry name" value="Chemotax_Me-accpt_rcpt"/>
</dbReference>
<feature type="compositionally biased region" description="Low complexity" evidence="4">
    <location>
        <begin position="1"/>
        <end position="13"/>
    </location>
</feature>
<dbReference type="AlphaFoldDB" id="A0A7Y0E0S7"/>
<name>A0A7Y0E0S7_9PROT</name>
<comment type="similarity">
    <text evidence="2">Belongs to the methyl-accepting chemotaxis (MCP) protein family.</text>
</comment>
<dbReference type="PRINTS" id="PR00260">
    <property type="entry name" value="CHEMTRNSDUCR"/>
</dbReference>
<dbReference type="PROSITE" id="PS50111">
    <property type="entry name" value="CHEMOTAXIS_TRANSDUC_2"/>
    <property type="match status" value="1"/>
</dbReference>
<dbReference type="Proteomes" id="UP000539372">
    <property type="component" value="Unassembled WGS sequence"/>
</dbReference>
<comment type="caution">
    <text evidence="6">The sequence shown here is derived from an EMBL/GenBank/DDBJ whole genome shotgun (WGS) entry which is preliminary data.</text>
</comment>
<evidence type="ECO:0000256" key="3">
    <source>
        <dbReference type="PROSITE-ProRule" id="PRU00284"/>
    </source>
</evidence>
<dbReference type="PANTHER" id="PTHR32089:SF112">
    <property type="entry name" value="LYSOZYME-LIKE PROTEIN-RELATED"/>
    <property type="match status" value="1"/>
</dbReference>
<evidence type="ECO:0000313" key="7">
    <source>
        <dbReference type="Proteomes" id="UP000539372"/>
    </source>
</evidence>
<sequence length="366" mass="39572">MPSSSLSVKKSVPAPEVKDTQDDASPERVFRLAADVGQSVRGRTADIRDITSRTRILALNALIESARAGDAGRGFAVVAKEVKDVSAEIADVVGTLELELLSRVDELESIGKLLVNKVRGERFADLALNAVELIDRNLYERTCDVRWWATDSAIVDAAASPDNGAAADYASKRLGVILDAYTVYLDLWIADADGTVIANGRPDQYRTKGLNVSREGWFQQALRTASGDDYVAADIDRNSALNGSLVATYAAAIREGGEQHGRVLGVLGIHFDWEPQADAIVGGVRLGDEERRGTRVMLLDRNHRIIAAADGKGVLIDTQPLTLSQGDRGFYEDEKGRIVAYSKTPGYETYGGMGWFGCLVFTPDAP</sequence>
<evidence type="ECO:0000259" key="5">
    <source>
        <dbReference type="PROSITE" id="PS50111"/>
    </source>
</evidence>
<evidence type="ECO:0000256" key="2">
    <source>
        <dbReference type="ARBA" id="ARBA00029447"/>
    </source>
</evidence>
<feature type="region of interest" description="Disordered" evidence="4">
    <location>
        <begin position="1"/>
        <end position="24"/>
    </location>
</feature>
<gene>
    <name evidence="6" type="ORF">HH303_11565</name>
</gene>
<dbReference type="Gene3D" id="1.10.287.950">
    <property type="entry name" value="Methyl-accepting chemotaxis protein"/>
    <property type="match status" value="1"/>
</dbReference>
<evidence type="ECO:0000256" key="4">
    <source>
        <dbReference type="SAM" id="MobiDB-lite"/>
    </source>
</evidence>
<dbReference type="SUPFAM" id="SSF58104">
    <property type="entry name" value="Methyl-accepting chemotaxis protein (MCP) signaling domain"/>
    <property type="match status" value="1"/>
</dbReference>
<accession>A0A7Y0E0S7</accession>
<keyword evidence="7" id="KW-1185">Reference proteome</keyword>
<dbReference type="GO" id="GO:0016020">
    <property type="term" value="C:membrane"/>
    <property type="evidence" value="ECO:0007669"/>
    <property type="project" value="InterPro"/>
</dbReference>
<dbReference type="GO" id="GO:0006935">
    <property type="term" value="P:chemotaxis"/>
    <property type="evidence" value="ECO:0007669"/>
    <property type="project" value="InterPro"/>
</dbReference>
<organism evidence="6 7">
    <name type="scientific">Pacificispira spongiicola</name>
    <dbReference type="NCBI Taxonomy" id="2729598"/>
    <lineage>
        <taxon>Bacteria</taxon>
        <taxon>Pseudomonadati</taxon>
        <taxon>Pseudomonadota</taxon>
        <taxon>Alphaproteobacteria</taxon>
        <taxon>Rhodospirillales</taxon>
        <taxon>Rhodospirillaceae</taxon>
        <taxon>Pacificispira</taxon>
    </lineage>
</organism>
<proteinExistence type="inferred from homology"/>
<protein>
    <submittedName>
        <fullName evidence="6">Methyl-accepting chemotaxis protein</fullName>
    </submittedName>
</protein>
<dbReference type="EMBL" id="JABBNT010000003">
    <property type="protein sequence ID" value="NMM45120.1"/>
    <property type="molecule type" value="Genomic_DNA"/>
</dbReference>
<feature type="domain" description="Methyl-accepting transducer" evidence="5">
    <location>
        <begin position="47"/>
        <end position="97"/>
    </location>
</feature>
<dbReference type="Pfam" id="PF00015">
    <property type="entry name" value="MCPsignal"/>
    <property type="match status" value="1"/>
</dbReference>
<dbReference type="Gene3D" id="3.30.450.20">
    <property type="entry name" value="PAS domain"/>
    <property type="match status" value="1"/>
</dbReference>
<evidence type="ECO:0000256" key="1">
    <source>
        <dbReference type="ARBA" id="ARBA00023224"/>
    </source>
</evidence>
<dbReference type="GO" id="GO:0004888">
    <property type="term" value="F:transmembrane signaling receptor activity"/>
    <property type="evidence" value="ECO:0007669"/>
    <property type="project" value="InterPro"/>
</dbReference>
<keyword evidence="1 3" id="KW-0807">Transducer</keyword>